<sequence>MSAVDASVCFQQRVLFSQKGENEKALLDYNMAIQLNPNYADAYMNKGVLYNKNVEIEKALQDYQIVLLLTPDHPVYLTNLGSLYFKQKQFGQANIYFAKAKQSLDSNNQQQISKWNLSNSNLAYSNKELNLLREIQNQIQTTDI</sequence>
<keyword evidence="2 3" id="KW-0802">TPR repeat</keyword>
<accession>A0A8S1SMT3</accession>
<evidence type="ECO:0000313" key="5">
    <source>
        <dbReference type="Proteomes" id="UP000689195"/>
    </source>
</evidence>
<dbReference type="InterPro" id="IPR019734">
    <property type="entry name" value="TPR_rpt"/>
</dbReference>
<dbReference type="PANTHER" id="PTHR44858">
    <property type="entry name" value="TETRATRICOPEPTIDE REPEAT PROTEIN 6"/>
    <property type="match status" value="1"/>
</dbReference>
<reference evidence="4" key="1">
    <citation type="submission" date="2021-01" db="EMBL/GenBank/DDBJ databases">
        <authorList>
            <consortium name="Genoscope - CEA"/>
            <person name="William W."/>
        </authorList>
    </citation>
    <scope>NUCLEOTIDE SEQUENCE</scope>
</reference>
<dbReference type="SMART" id="SM00028">
    <property type="entry name" value="TPR"/>
    <property type="match status" value="3"/>
</dbReference>
<dbReference type="Proteomes" id="UP000689195">
    <property type="component" value="Unassembled WGS sequence"/>
</dbReference>
<dbReference type="EMBL" id="CAJJDO010000009">
    <property type="protein sequence ID" value="CAD8141160.1"/>
    <property type="molecule type" value="Genomic_DNA"/>
</dbReference>
<dbReference type="PANTHER" id="PTHR44858:SF1">
    <property type="entry name" value="UDP-N-ACETYLGLUCOSAMINE--PEPTIDE N-ACETYLGLUCOSAMINYLTRANSFERASE SPINDLY-RELATED"/>
    <property type="match status" value="1"/>
</dbReference>
<evidence type="ECO:0000256" key="3">
    <source>
        <dbReference type="PROSITE-ProRule" id="PRU00339"/>
    </source>
</evidence>
<dbReference type="InterPro" id="IPR050498">
    <property type="entry name" value="Ycf3"/>
</dbReference>
<dbReference type="Pfam" id="PF13181">
    <property type="entry name" value="TPR_8"/>
    <property type="match status" value="1"/>
</dbReference>
<evidence type="ECO:0000256" key="1">
    <source>
        <dbReference type="ARBA" id="ARBA00022737"/>
    </source>
</evidence>
<name>A0A8S1SMT3_9CILI</name>
<evidence type="ECO:0008006" key="6">
    <source>
        <dbReference type="Google" id="ProtNLM"/>
    </source>
</evidence>
<protein>
    <recommendedName>
        <fullName evidence="6">Tetratricopeptide repeat protein</fullName>
    </recommendedName>
</protein>
<proteinExistence type="predicted"/>
<dbReference type="PROSITE" id="PS50005">
    <property type="entry name" value="TPR"/>
    <property type="match status" value="2"/>
</dbReference>
<feature type="repeat" description="TPR" evidence="3">
    <location>
        <begin position="6"/>
        <end position="39"/>
    </location>
</feature>
<keyword evidence="5" id="KW-1185">Reference proteome</keyword>
<dbReference type="OrthoDB" id="420945at2759"/>
<organism evidence="4 5">
    <name type="scientific">Paramecium pentaurelia</name>
    <dbReference type="NCBI Taxonomy" id="43138"/>
    <lineage>
        <taxon>Eukaryota</taxon>
        <taxon>Sar</taxon>
        <taxon>Alveolata</taxon>
        <taxon>Ciliophora</taxon>
        <taxon>Intramacronucleata</taxon>
        <taxon>Oligohymenophorea</taxon>
        <taxon>Peniculida</taxon>
        <taxon>Parameciidae</taxon>
        <taxon>Paramecium</taxon>
    </lineage>
</organism>
<evidence type="ECO:0000256" key="2">
    <source>
        <dbReference type="ARBA" id="ARBA00022803"/>
    </source>
</evidence>
<evidence type="ECO:0000313" key="4">
    <source>
        <dbReference type="EMBL" id="CAD8141160.1"/>
    </source>
</evidence>
<comment type="caution">
    <text evidence="4">The sequence shown here is derived from an EMBL/GenBank/DDBJ whole genome shotgun (WGS) entry which is preliminary data.</text>
</comment>
<dbReference type="Pfam" id="PF13414">
    <property type="entry name" value="TPR_11"/>
    <property type="match status" value="1"/>
</dbReference>
<gene>
    <name evidence="4" type="ORF">PPENT_87.1.T0090470</name>
</gene>
<dbReference type="AlphaFoldDB" id="A0A8S1SMT3"/>
<feature type="repeat" description="TPR" evidence="3">
    <location>
        <begin position="40"/>
        <end position="73"/>
    </location>
</feature>
<keyword evidence="1" id="KW-0677">Repeat</keyword>